<sequence>MAISPAFLEPAAVCYGASMFSAFRSRCSGTHALAFVAIAFFCGAAGLASADGLLPVPATVTNELGAYYLTRLAADGQGFVFYSTLIGRNVRGSNAYAQVNGISSESPKDAAKKTSLVRGVYSENTMGGSTVVEVFFKPLRCEEDTCYKLSRVVALKSPDSLDSQDAVLGYLRLGVGATQWLVNADQVTVNNYLRETATENEYYDSTYQSQLFYKVSVPRAPCSSAAPRTSVGAVAEFEGLPQLACLSYQGVQFMAGVNDRSYYLSLLQAYAVPAAQCDGSVALFYILNGEATGPWIIVRRSQPEAVPLSVLMYLPTDALPECFPLYDSTIATLQATVLLARMDFGPVTRSGQILLDSVPASIQALGFNGTCSPSYFGSTNFVFNADDVEGIKSEPSSDPDFIGKLVPYNGTGACSCVLGRDKAGPLLTTAFDTTCAQLYYGDSGQQREAVVTFGHLDAENPPPDNLTTWAEILSTECAAGNHLTIRSILPQIAIDFETDKAALLSATEVKLHLDSVTANAASILAVEVALCASGVGNIVAQFVARFEFYRHGHLPQLAAGAFSAVGTGLLITLFNAPNLALVARSLRNFDAVREYTQTSVRQYKPSNYSAVLMAETHAFVTVRGSRATAFVGLGLYALTLLFCVGTAVAEFRQIARRRSDATNRLGRKALTADRHLLVEWRGTDALLFDTLQLRIDRATGISAPSTAMHGVKQVKSQASLPDSDTSSGTDPLWRGSSQEIEMQGGGEAQPEDYPGIAGFDSSSRRMPPRFTRFARMNGLTQ</sequence>
<name>A0A1Y1IGM6_KLENI</name>
<evidence type="ECO:0000313" key="3">
    <source>
        <dbReference type="EMBL" id="GAQ89212.1"/>
    </source>
</evidence>
<feature type="compositionally biased region" description="Polar residues" evidence="1">
    <location>
        <begin position="714"/>
        <end position="740"/>
    </location>
</feature>
<accession>A0A1Y1IGM6</accession>
<dbReference type="AlphaFoldDB" id="A0A1Y1IGM6"/>
<organism evidence="3 4">
    <name type="scientific">Klebsormidium nitens</name>
    <name type="common">Green alga</name>
    <name type="synonym">Ulothrix nitens</name>
    <dbReference type="NCBI Taxonomy" id="105231"/>
    <lineage>
        <taxon>Eukaryota</taxon>
        <taxon>Viridiplantae</taxon>
        <taxon>Streptophyta</taxon>
        <taxon>Klebsormidiophyceae</taxon>
        <taxon>Klebsormidiales</taxon>
        <taxon>Klebsormidiaceae</taxon>
        <taxon>Klebsormidium</taxon>
    </lineage>
</organism>
<proteinExistence type="predicted"/>
<keyword evidence="2" id="KW-0472">Membrane</keyword>
<dbReference type="Proteomes" id="UP000054558">
    <property type="component" value="Unassembled WGS sequence"/>
</dbReference>
<evidence type="ECO:0000256" key="2">
    <source>
        <dbReference type="SAM" id="Phobius"/>
    </source>
</evidence>
<evidence type="ECO:0000256" key="1">
    <source>
        <dbReference type="SAM" id="MobiDB-lite"/>
    </source>
</evidence>
<feature type="region of interest" description="Disordered" evidence="1">
    <location>
        <begin position="708"/>
        <end position="768"/>
    </location>
</feature>
<reference evidence="3 4" key="1">
    <citation type="journal article" date="2014" name="Nat. Commun.">
        <title>Klebsormidium flaccidum genome reveals primary factors for plant terrestrial adaptation.</title>
        <authorList>
            <person name="Hori K."/>
            <person name="Maruyama F."/>
            <person name="Fujisawa T."/>
            <person name="Togashi T."/>
            <person name="Yamamoto N."/>
            <person name="Seo M."/>
            <person name="Sato S."/>
            <person name="Yamada T."/>
            <person name="Mori H."/>
            <person name="Tajima N."/>
            <person name="Moriyama T."/>
            <person name="Ikeuchi M."/>
            <person name="Watanabe M."/>
            <person name="Wada H."/>
            <person name="Kobayashi K."/>
            <person name="Saito M."/>
            <person name="Masuda T."/>
            <person name="Sasaki-Sekimoto Y."/>
            <person name="Mashiguchi K."/>
            <person name="Awai K."/>
            <person name="Shimojima M."/>
            <person name="Masuda S."/>
            <person name="Iwai M."/>
            <person name="Nobusawa T."/>
            <person name="Narise T."/>
            <person name="Kondo S."/>
            <person name="Saito H."/>
            <person name="Sato R."/>
            <person name="Murakawa M."/>
            <person name="Ihara Y."/>
            <person name="Oshima-Yamada Y."/>
            <person name="Ohtaka K."/>
            <person name="Satoh M."/>
            <person name="Sonobe K."/>
            <person name="Ishii M."/>
            <person name="Ohtani R."/>
            <person name="Kanamori-Sato M."/>
            <person name="Honoki R."/>
            <person name="Miyazaki D."/>
            <person name="Mochizuki H."/>
            <person name="Umetsu J."/>
            <person name="Higashi K."/>
            <person name="Shibata D."/>
            <person name="Kamiya Y."/>
            <person name="Sato N."/>
            <person name="Nakamura Y."/>
            <person name="Tabata S."/>
            <person name="Ida S."/>
            <person name="Kurokawa K."/>
            <person name="Ohta H."/>
        </authorList>
    </citation>
    <scope>NUCLEOTIDE SEQUENCE [LARGE SCALE GENOMIC DNA]</scope>
    <source>
        <strain evidence="3 4">NIES-2285</strain>
    </source>
</reference>
<evidence type="ECO:0000313" key="4">
    <source>
        <dbReference type="Proteomes" id="UP000054558"/>
    </source>
</evidence>
<keyword evidence="2" id="KW-1133">Transmembrane helix</keyword>
<dbReference type="EMBL" id="DF237446">
    <property type="protein sequence ID" value="GAQ89212.1"/>
    <property type="molecule type" value="Genomic_DNA"/>
</dbReference>
<feature type="transmembrane region" description="Helical" evidence="2">
    <location>
        <begin position="629"/>
        <end position="649"/>
    </location>
</feature>
<protein>
    <submittedName>
        <fullName evidence="3">Uncharacterized protein</fullName>
    </submittedName>
</protein>
<keyword evidence="4" id="KW-1185">Reference proteome</keyword>
<feature type="transmembrane region" description="Helical" evidence="2">
    <location>
        <begin position="556"/>
        <end position="576"/>
    </location>
</feature>
<gene>
    <name evidence="3" type="ORF">KFL_004970090</name>
</gene>
<keyword evidence="2" id="KW-0812">Transmembrane</keyword>